<feature type="domain" description="Ig-like" evidence="2">
    <location>
        <begin position="30"/>
        <end position="131"/>
    </location>
</feature>
<sequence length="131" mass="14580">KTQDKFSSIMGWVLFYLLLFIFSTGFSALPMLTQPPSASVSLGALVNLTCTLSREHSNYFVRWYQQKPGDAPQYVMKVNNDRSHSKGDRIPNCFSSSSSGDDCYLTNSNIQSEDEPECYCGESHTIDGQSG</sequence>
<dbReference type="Ensembl" id="ENSMPUT00000001577.1">
    <property type="protein sequence ID" value="ENSMPUP00000001544.1"/>
    <property type="gene ID" value="ENSMPUG00000001560.1"/>
</dbReference>
<evidence type="ECO:0000256" key="1">
    <source>
        <dbReference type="SAM" id="Phobius"/>
    </source>
</evidence>
<evidence type="ECO:0000259" key="2">
    <source>
        <dbReference type="PROSITE" id="PS50835"/>
    </source>
</evidence>
<organism evidence="3">
    <name type="scientific">Mustela putorius furo</name>
    <name type="common">European domestic ferret</name>
    <name type="synonym">Mustela furo</name>
    <dbReference type="NCBI Taxonomy" id="9669"/>
    <lineage>
        <taxon>Eukaryota</taxon>
        <taxon>Metazoa</taxon>
        <taxon>Chordata</taxon>
        <taxon>Craniata</taxon>
        <taxon>Vertebrata</taxon>
        <taxon>Euteleostomi</taxon>
        <taxon>Mammalia</taxon>
        <taxon>Eutheria</taxon>
        <taxon>Laurasiatheria</taxon>
        <taxon>Carnivora</taxon>
        <taxon>Caniformia</taxon>
        <taxon>Musteloidea</taxon>
        <taxon>Mustelidae</taxon>
        <taxon>Mustelinae</taxon>
        <taxon>Mustela</taxon>
    </lineage>
</organism>
<dbReference type="InterPro" id="IPR013783">
    <property type="entry name" value="Ig-like_fold"/>
</dbReference>
<evidence type="ECO:0000313" key="3">
    <source>
        <dbReference type="Ensembl" id="ENSMPUP00000001544.1"/>
    </source>
</evidence>
<name>M3XR44_MUSPF</name>
<feature type="transmembrane region" description="Helical" evidence="1">
    <location>
        <begin position="12"/>
        <end position="32"/>
    </location>
</feature>
<dbReference type="PANTHER" id="PTHR23267">
    <property type="entry name" value="IMMUNOGLOBULIN LIGHT CHAIN"/>
    <property type="match status" value="1"/>
</dbReference>
<keyword evidence="1" id="KW-0472">Membrane</keyword>
<dbReference type="AlphaFoldDB" id="M3XR44"/>
<reference evidence="3" key="1">
    <citation type="submission" date="2024-06" db="UniProtKB">
        <authorList>
            <consortium name="Ensembl"/>
        </authorList>
    </citation>
    <scope>IDENTIFICATION</scope>
</reference>
<dbReference type="InterPro" id="IPR050150">
    <property type="entry name" value="IgV_Light_Chain"/>
</dbReference>
<dbReference type="Pfam" id="PF07686">
    <property type="entry name" value="V-set"/>
    <property type="match status" value="1"/>
</dbReference>
<dbReference type="PROSITE" id="PS50835">
    <property type="entry name" value="IG_LIKE"/>
    <property type="match status" value="1"/>
</dbReference>
<accession>M3XR44</accession>
<dbReference type="OMA" id="EDEPECY"/>
<dbReference type="HOGENOM" id="CLU_077975_4_0_1"/>
<dbReference type="eggNOG" id="ENOG502S4P8">
    <property type="taxonomic scope" value="Eukaryota"/>
</dbReference>
<keyword evidence="1" id="KW-0812">Transmembrane</keyword>
<keyword evidence="1" id="KW-1133">Transmembrane helix</keyword>
<dbReference type="InterPro" id="IPR036179">
    <property type="entry name" value="Ig-like_dom_sf"/>
</dbReference>
<protein>
    <recommendedName>
        <fullName evidence="2">Ig-like domain-containing protein</fullName>
    </recommendedName>
</protein>
<dbReference type="InterPro" id="IPR007110">
    <property type="entry name" value="Ig-like_dom"/>
</dbReference>
<dbReference type="SUPFAM" id="SSF48726">
    <property type="entry name" value="Immunoglobulin"/>
    <property type="match status" value="1"/>
</dbReference>
<dbReference type="Gene3D" id="2.60.40.10">
    <property type="entry name" value="Immunoglobulins"/>
    <property type="match status" value="1"/>
</dbReference>
<dbReference type="STRING" id="9669.ENSMPUP00000001544"/>
<dbReference type="InterPro" id="IPR013106">
    <property type="entry name" value="Ig_V-set"/>
</dbReference>
<dbReference type="InParanoid" id="M3XR44"/>
<proteinExistence type="predicted"/>
<dbReference type="EMBL" id="AEYP01102062">
    <property type="status" value="NOT_ANNOTATED_CDS"/>
    <property type="molecule type" value="Genomic_DNA"/>
</dbReference>
<dbReference type="GeneTree" id="ENSGT00940000153934"/>